<gene>
    <name evidence="2" type="ORF">UFOVP55_55</name>
</gene>
<evidence type="ECO:0000313" key="2">
    <source>
        <dbReference type="EMBL" id="CAB4125077.1"/>
    </source>
</evidence>
<dbReference type="PROSITE" id="PS50830">
    <property type="entry name" value="TNASE_3"/>
    <property type="match status" value="1"/>
</dbReference>
<dbReference type="EMBL" id="LR796185">
    <property type="protein sequence ID" value="CAB4125077.1"/>
    <property type="molecule type" value="Genomic_DNA"/>
</dbReference>
<organism evidence="2">
    <name type="scientific">uncultured Caudovirales phage</name>
    <dbReference type="NCBI Taxonomy" id="2100421"/>
    <lineage>
        <taxon>Viruses</taxon>
        <taxon>Duplodnaviria</taxon>
        <taxon>Heunggongvirae</taxon>
        <taxon>Uroviricota</taxon>
        <taxon>Caudoviricetes</taxon>
        <taxon>Peduoviridae</taxon>
        <taxon>Maltschvirus</taxon>
        <taxon>Maltschvirus maltsch</taxon>
    </lineage>
</organism>
<proteinExistence type="predicted"/>
<dbReference type="SUPFAM" id="SSF50199">
    <property type="entry name" value="Staphylococcal nuclease"/>
    <property type="match status" value="1"/>
</dbReference>
<dbReference type="SMART" id="SM00318">
    <property type="entry name" value="SNc"/>
    <property type="match status" value="1"/>
</dbReference>
<feature type="domain" description="TNase-like" evidence="1">
    <location>
        <begin position="15"/>
        <end position="97"/>
    </location>
</feature>
<dbReference type="InterPro" id="IPR016071">
    <property type="entry name" value="Staphylococal_nuclease_OB-fold"/>
</dbReference>
<protein>
    <submittedName>
        <fullName evidence="2">COG1525 Micrococcal nuclease (Thermonuclease) homologs</fullName>
    </submittedName>
</protein>
<accession>A0A6J5KVS1</accession>
<dbReference type="Pfam" id="PF00565">
    <property type="entry name" value="SNase"/>
    <property type="match status" value="1"/>
</dbReference>
<dbReference type="InterPro" id="IPR035437">
    <property type="entry name" value="SNase_OB-fold_sf"/>
</dbReference>
<reference evidence="2" key="1">
    <citation type="submission" date="2020-04" db="EMBL/GenBank/DDBJ databases">
        <authorList>
            <person name="Chiriac C."/>
            <person name="Salcher M."/>
            <person name="Ghai R."/>
            <person name="Kavagutti S V."/>
        </authorList>
    </citation>
    <scope>NUCLEOTIDE SEQUENCE</scope>
</reference>
<sequence length="126" mass="14019">MICLVFGICATLSGVPSVHDGDTLYIQGQSIRLYGIDAEELDEPHGIQARDTLRALVKHQTITCSDTGTRTHSRVVARCYLPDKREINRVLVQRGVVLDCARYSGGAYRQDEPLASRLTLIQKPYC</sequence>
<evidence type="ECO:0000259" key="1">
    <source>
        <dbReference type="PROSITE" id="PS50830"/>
    </source>
</evidence>
<dbReference type="Gene3D" id="2.40.50.90">
    <property type="match status" value="1"/>
</dbReference>
<name>A0A6J5KVS1_9CAUD</name>